<keyword evidence="1" id="KW-0175">Coiled coil</keyword>
<feature type="transmembrane region" description="Helical" evidence="2">
    <location>
        <begin position="278"/>
        <end position="296"/>
    </location>
</feature>
<dbReference type="InterPro" id="IPR029322">
    <property type="entry name" value="DUF4474"/>
</dbReference>
<name>H5XT45_9FIRM</name>
<evidence type="ECO:0000313" key="4">
    <source>
        <dbReference type="EMBL" id="EHQ88152.1"/>
    </source>
</evidence>
<evidence type="ECO:0000256" key="1">
    <source>
        <dbReference type="SAM" id="Coils"/>
    </source>
</evidence>
<dbReference type="Pfam" id="PF14751">
    <property type="entry name" value="DUF4474"/>
    <property type="match status" value="1"/>
</dbReference>
<sequence length="305" mass="35046">MSVQTGSSAEMSIKKNDDYYEDLEKFIEIAGYSYDSLQDIFYSTLDPWQRKVGYCRLYDEAAAPMGMIIDSEPIYFEYNAKKWMIGLWKGQYDLVTGGEIGVYIGALDLKIPGLFDGTFYSCAGDNDLLQMSYTLKKNGETLFTREGTHWWLTGFKLGEFSEPSELIMDISITLKDALMRDAFVSGLRNAGYSDNQFSIYYNTVSFRYDIPKTPQPITRRPATDRLIQAKNKLLCDKYQEMTQAFDNLQDKLRALEKESPEMYRKIMNIGKAKPLSEIYDSLITVVLVMLAVYLSYRALTYNSDK</sequence>
<keyword evidence="2" id="KW-0812">Transmembrane</keyword>
<evidence type="ECO:0000313" key="5">
    <source>
        <dbReference type="Proteomes" id="UP000005104"/>
    </source>
</evidence>
<dbReference type="EMBL" id="CM001441">
    <property type="protein sequence ID" value="EHQ88152.1"/>
    <property type="molecule type" value="Genomic_DNA"/>
</dbReference>
<keyword evidence="2" id="KW-0472">Membrane</keyword>
<dbReference type="eggNOG" id="ENOG502Z7HR">
    <property type="taxonomic scope" value="Bacteria"/>
</dbReference>
<dbReference type="HOGENOM" id="CLU_046246_0_0_9"/>
<gene>
    <name evidence="4" type="ORF">DesyoDRAFT_0980</name>
</gene>
<dbReference type="AlphaFoldDB" id="H5XT45"/>
<reference evidence="4 5" key="1">
    <citation type="submission" date="2011-11" db="EMBL/GenBank/DDBJ databases">
        <title>The Noncontiguous Finished genome of Desulfosporosinus youngiae DSM 17734.</title>
        <authorList>
            <consortium name="US DOE Joint Genome Institute (JGI-PGF)"/>
            <person name="Lucas S."/>
            <person name="Han J."/>
            <person name="Lapidus A."/>
            <person name="Cheng J.-F."/>
            <person name="Goodwin L."/>
            <person name="Pitluck S."/>
            <person name="Peters L."/>
            <person name="Ovchinnikova G."/>
            <person name="Lu M."/>
            <person name="Land M.L."/>
            <person name="Hauser L."/>
            <person name="Pester M."/>
            <person name="Spring S."/>
            <person name="Ollivier B."/>
            <person name="Rattei T."/>
            <person name="Klenk H.-P."/>
            <person name="Wagner M."/>
            <person name="Loy A."/>
            <person name="Woyke T.J."/>
        </authorList>
    </citation>
    <scope>NUCLEOTIDE SEQUENCE [LARGE SCALE GENOMIC DNA]</scope>
    <source>
        <strain evidence="4 5">DSM 17734</strain>
    </source>
</reference>
<protein>
    <recommendedName>
        <fullName evidence="3">DUF4474 domain-containing protein</fullName>
    </recommendedName>
</protein>
<dbReference type="STRING" id="768710.DesyoDRAFT_0980"/>
<proteinExistence type="predicted"/>
<dbReference type="Proteomes" id="UP000005104">
    <property type="component" value="Chromosome"/>
</dbReference>
<organism evidence="4 5">
    <name type="scientific">Desulfosporosinus youngiae DSM 17734</name>
    <dbReference type="NCBI Taxonomy" id="768710"/>
    <lineage>
        <taxon>Bacteria</taxon>
        <taxon>Bacillati</taxon>
        <taxon>Bacillota</taxon>
        <taxon>Clostridia</taxon>
        <taxon>Eubacteriales</taxon>
        <taxon>Desulfitobacteriaceae</taxon>
        <taxon>Desulfosporosinus</taxon>
    </lineage>
</organism>
<evidence type="ECO:0000259" key="3">
    <source>
        <dbReference type="Pfam" id="PF14751"/>
    </source>
</evidence>
<keyword evidence="2" id="KW-1133">Transmembrane helix</keyword>
<keyword evidence="5" id="KW-1185">Reference proteome</keyword>
<dbReference type="RefSeq" id="WP_007780144.1">
    <property type="nucleotide sequence ID" value="NZ_CM001441.1"/>
</dbReference>
<feature type="domain" description="DUF4474" evidence="3">
    <location>
        <begin position="23"/>
        <end position="263"/>
    </location>
</feature>
<accession>H5XT45</accession>
<feature type="coiled-coil region" evidence="1">
    <location>
        <begin position="231"/>
        <end position="265"/>
    </location>
</feature>
<evidence type="ECO:0000256" key="2">
    <source>
        <dbReference type="SAM" id="Phobius"/>
    </source>
</evidence>